<dbReference type="Pfam" id="PF17917">
    <property type="entry name" value="RT_RNaseH"/>
    <property type="match status" value="1"/>
</dbReference>
<organism evidence="9 10">
    <name type="scientific">Artemisia annua</name>
    <name type="common">Sweet wormwood</name>
    <dbReference type="NCBI Taxonomy" id="35608"/>
    <lineage>
        <taxon>Eukaryota</taxon>
        <taxon>Viridiplantae</taxon>
        <taxon>Streptophyta</taxon>
        <taxon>Embryophyta</taxon>
        <taxon>Tracheophyta</taxon>
        <taxon>Spermatophyta</taxon>
        <taxon>Magnoliopsida</taxon>
        <taxon>eudicotyledons</taxon>
        <taxon>Gunneridae</taxon>
        <taxon>Pentapetalae</taxon>
        <taxon>asterids</taxon>
        <taxon>campanulids</taxon>
        <taxon>Asterales</taxon>
        <taxon>Asteraceae</taxon>
        <taxon>Asteroideae</taxon>
        <taxon>Anthemideae</taxon>
        <taxon>Artemisiinae</taxon>
        <taxon>Artemisia</taxon>
    </lineage>
</organism>
<dbReference type="InterPro" id="IPR041373">
    <property type="entry name" value="RT_RNaseH"/>
</dbReference>
<accession>A0A2U1MK37</accession>
<evidence type="ECO:0000256" key="7">
    <source>
        <dbReference type="SAM" id="MobiDB-lite"/>
    </source>
</evidence>
<dbReference type="GO" id="GO:0004519">
    <property type="term" value="F:endonuclease activity"/>
    <property type="evidence" value="ECO:0007669"/>
    <property type="project" value="UniProtKB-KW"/>
</dbReference>
<dbReference type="OrthoDB" id="2286242at2759"/>
<evidence type="ECO:0000256" key="6">
    <source>
        <dbReference type="ARBA" id="ARBA00022918"/>
    </source>
</evidence>
<dbReference type="Proteomes" id="UP000245207">
    <property type="component" value="Unassembled WGS sequence"/>
</dbReference>
<evidence type="ECO:0000256" key="2">
    <source>
        <dbReference type="ARBA" id="ARBA00022695"/>
    </source>
</evidence>
<feature type="compositionally biased region" description="Polar residues" evidence="7">
    <location>
        <begin position="202"/>
        <end position="213"/>
    </location>
</feature>
<evidence type="ECO:0000256" key="5">
    <source>
        <dbReference type="ARBA" id="ARBA00022801"/>
    </source>
</evidence>
<dbReference type="GO" id="GO:0003964">
    <property type="term" value="F:RNA-directed DNA polymerase activity"/>
    <property type="evidence" value="ECO:0007669"/>
    <property type="project" value="UniProtKB-KW"/>
</dbReference>
<evidence type="ECO:0000313" key="10">
    <source>
        <dbReference type="Proteomes" id="UP000245207"/>
    </source>
</evidence>
<dbReference type="PANTHER" id="PTHR48475:SF2">
    <property type="entry name" value="RIBONUCLEASE H"/>
    <property type="match status" value="1"/>
</dbReference>
<evidence type="ECO:0000256" key="3">
    <source>
        <dbReference type="ARBA" id="ARBA00022722"/>
    </source>
</evidence>
<comment type="caution">
    <text evidence="9">The sequence shown here is derived from an EMBL/GenBank/DDBJ whole genome shotgun (WGS) entry which is preliminary data.</text>
</comment>
<keyword evidence="10" id="KW-1185">Reference proteome</keyword>
<evidence type="ECO:0000259" key="8">
    <source>
        <dbReference type="Pfam" id="PF17917"/>
    </source>
</evidence>
<dbReference type="GO" id="GO:0016787">
    <property type="term" value="F:hydrolase activity"/>
    <property type="evidence" value="ECO:0007669"/>
    <property type="project" value="UniProtKB-KW"/>
</dbReference>
<protein>
    <recommendedName>
        <fullName evidence="8">Reverse transcriptase RNase H-like domain-containing protein</fullName>
    </recommendedName>
</protein>
<keyword evidence="4" id="KW-0255">Endonuclease</keyword>
<feature type="region of interest" description="Disordered" evidence="7">
    <location>
        <begin position="167"/>
        <end position="213"/>
    </location>
</feature>
<dbReference type="EMBL" id="PKPP01005060">
    <property type="protein sequence ID" value="PWA61631.1"/>
    <property type="molecule type" value="Genomic_DNA"/>
</dbReference>
<keyword evidence="6" id="KW-0695">RNA-directed DNA polymerase</keyword>
<dbReference type="SUPFAM" id="SSF56672">
    <property type="entry name" value="DNA/RNA polymerases"/>
    <property type="match status" value="1"/>
</dbReference>
<dbReference type="AlphaFoldDB" id="A0A2U1MK37"/>
<dbReference type="InterPro" id="IPR043502">
    <property type="entry name" value="DNA/RNA_pol_sf"/>
</dbReference>
<feature type="domain" description="Reverse transcriptase RNase H-like" evidence="8">
    <location>
        <begin position="14"/>
        <end position="112"/>
    </location>
</feature>
<gene>
    <name evidence="9" type="ORF">CTI12_AA371240</name>
</gene>
<reference evidence="9 10" key="1">
    <citation type="journal article" date="2018" name="Mol. Plant">
        <title>The genome of Artemisia annua provides insight into the evolution of Asteraceae family and artemisinin biosynthesis.</title>
        <authorList>
            <person name="Shen Q."/>
            <person name="Zhang L."/>
            <person name="Liao Z."/>
            <person name="Wang S."/>
            <person name="Yan T."/>
            <person name="Shi P."/>
            <person name="Liu M."/>
            <person name="Fu X."/>
            <person name="Pan Q."/>
            <person name="Wang Y."/>
            <person name="Lv Z."/>
            <person name="Lu X."/>
            <person name="Zhang F."/>
            <person name="Jiang W."/>
            <person name="Ma Y."/>
            <person name="Chen M."/>
            <person name="Hao X."/>
            <person name="Li L."/>
            <person name="Tang Y."/>
            <person name="Lv G."/>
            <person name="Zhou Y."/>
            <person name="Sun X."/>
            <person name="Brodelius P.E."/>
            <person name="Rose J.K.C."/>
            <person name="Tang K."/>
        </authorList>
    </citation>
    <scope>NUCLEOTIDE SEQUENCE [LARGE SCALE GENOMIC DNA]</scope>
    <source>
        <strain evidence="10">cv. Huhao1</strain>
        <tissue evidence="9">Leaf</tissue>
    </source>
</reference>
<sequence length="213" mass="24465">MEIMPTFTAPYHDKTLFLHLTTPFDGISTILLAERRKIYIPIYFANRALKGIEQNYTNTERLILALVNAARCLRNYFQEHPIRVLTDKPIKWMLSNRYRSRRIAKWALKLEEHNIKYRKEDFVDGQIQTSVFSAPNQVSTSTNKELLREKRKNKLLSSGSKAVGMTANQSYTKSLRSDEGIEAPNLFAPEDLKPPAHRNMKVSGNSALTKPTP</sequence>
<keyword evidence="3" id="KW-0540">Nuclease</keyword>
<proteinExistence type="predicted"/>
<dbReference type="PANTHER" id="PTHR48475">
    <property type="entry name" value="RIBONUCLEASE H"/>
    <property type="match status" value="1"/>
</dbReference>
<keyword evidence="5" id="KW-0378">Hydrolase</keyword>
<keyword evidence="1" id="KW-0808">Transferase</keyword>
<evidence type="ECO:0000256" key="1">
    <source>
        <dbReference type="ARBA" id="ARBA00022679"/>
    </source>
</evidence>
<keyword evidence="2" id="KW-0548">Nucleotidyltransferase</keyword>
<name>A0A2U1MK37_ARTAN</name>
<evidence type="ECO:0000256" key="4">
    <source>
        <dbReference type="ARBA" id="ARBA00022759"/>
    </source>
</evidence>
<evidence type="ECO:0000313" key="9">
    <source>
        <dbReference type="EMBL" id="PWA61631.1"/>
    </source>
</evidence>